<dbReference type="AlphaFoldDB" id="A0A1G7M6D3"/>
<dbReference type="RefSeq" id="WP_090018510.1">
    <property type="nucleotide sequence ID" value="NZ_FNCE01000001.1"/>
</dbReference>
<dbReference type="Pfam" id="PF13561">
    <property type="entry name" value="adh_short_C2"/>
    <property type="match status" value="1"/>
</dbReference>
<dbReference type="PANTHER" id="PTHR43544">
    <property type="entry name" value="SHORT-CHAIN DEHYDROGENASE/REDUCTASE"/>
    <property type="match status" value="1"/>
</dbReference>
<gene>
    <name evidence="1" type="ORF">SAMN05216241_101496</name>
</gene>
<protein>
    <recommendedName>
        <fullName evidence="3">NAD(P)-dependent dehydrogenase, short-chain alcohol dehydrogenase family</fullName>
    </recommendedName>
</protein>
<dbReference type="GO" id="GO:0016491">
    <property type="term" value="F:oxidoreductase activity"/>
    <property type="evidence" value="ECO:0007669"/>
    <property type="project" value="TreeGrafter"/>
</dbReference>
<organism evidence="1 2">
    <name type="scientific">Limimonas halophila</name>
    <dbReference type="NCBI Taxonomy" id="1082479"/>
    <lineage>
        <taxon>Bacteria</taxon>
        <taxon>Pseudomonadati</taxon>
        <taxon>Pseudomonadota</taxon>
        <taxon>Alphaproteobacteria</taxon>
        <taxon>Rhodospirillales</taxon>
        <taxon>Rhodovibrionaceae</taxon>
        <taxon>Limimonas</taxon>
    </lineage>
</organism>
<dbReference type="Proteomes" id="UP000199415">
    <property type="component" value="Unassembled WGS sequence"/>
</dbReference>
<dbReference type="SUPFAM" id="SSF51735">
    <property type="entry name" value="NAD(P)-binding Rossmann-fold domains"/>
    <property type="match status" value="1"/>
</dbReference>
<evidence type="ECO:0000313" key="1">
    <source>
        <dbReference type="EMBL" id="SDF57244.1"/>
    </source>
</evidence>
<dbReference type="Gene3D" id="3.40.50.720">
    <property type="entry name" value="NAD(P)-binding Rossmann-like Domain"/>
    <property type="match status" value="1"/>
</dbReference>
<dbReference type="GO" id="GO:0005737">
    <property type="term" value="C:cytoplasm"/>
    <property type="evidence" value="ECO:0007669"/>
    <property type="project" value="TreeGrafter"/>
</dbReference>
<dbReference type="InterPro" id="IPR051468">
    <property type="entry name" value="Fungal_SecMetab_SDRs"/>
</dbReference>
<name>A0A1G7M6D3_9PROT</name>
<evidence type="ECO:0008006" key="3">
    <source>
        <dbReference type="Google" id="ProtNLM"/>
    </source>
</evidence>
<keyword evidence="2" id="KW-1185">Reference proteome</keyword>
<accession>A0A1G7M6D3</accession>
<sequence length="239" mass="24730">MEQGALPSIPEGGVAVVLGATGGLGAAMVEALGASGRFTAVRGFSRSSDPALDVTDEASVQRVAEAVANAGAAPRLIFDATGVLHDATMQPEKSWRHIDPAAMQRAFAVNATGPALLMKHLLPLLPREGKSVFATLSARVGSIGDNRAGGWYAYRAAKAALNQLTHTAAIELARRRGEAVCVALHPGTTDTAMTQPFSKRGLTVRSPEVAAGELLAVLDGLTPAESGGFFDQHGEPIAW</sequence>
<dbReference type="STRING" id="1082479.SAMN05216241_101496"/>
<proteinExistence type="predicted"/>
<dbReference type="InterPro" id="IPR002347">
    <property type="entry name" value="SDR_fam"/>
</dbReference>
<dbReference type="EMBL" id="FNCE01000001">
    <property type="protein sequence ID" value="SDF57244.1"/>
    <property type="molecule type" value="Genomic_DNA"/>
</dbReference>
<evidence type="ECO:0000313" key="2">
    <source>
        <dbReference type="Proteomes" id="UP000199415"/>
    </source>
</evidence>
<dbReference type="InterPro" id="IPR036291">
    <property type="entry name" value="NAD(P)-bd_dom_sf"/>
</dbReference>
<dbReference type="OrthoDB" id="9785826at2"/>
<dbReference type="PRINTS" id="PR00081">
    <property type="entry name" value="GDHRDH"/>
</dbReference>
<reference evidence="1 2" key="1">
    <citation type="submission" date="2016-10" db="EMBL/GenBank/DDBJ databases">
        <authorList>
            <person name="de Groot N.N."/>
        </authorList>
    </citation>
    <scope>NUCLEOTIDE SEQUENCE [LARGE SCALE GENOMIC DNA]</scope>
    <source>
        <strain evidence="1 2">DSM 25584</strain>
    </source>
</reference>
<dbReference type="PANTHER" id="PTHR43544:SF12">
    <property type="entry name" value="NAD(P)-BINDING ROSSMANN-FOLD SUPERFAMILY PROTEIN"/>
    <property type="match status" value="1"/>
</dbReference>